<sequence>MRPGLCRSCLAYLLKLLNFFQAFFGFTIIIYSVWILTRCEYDGFQRRFSFDFDKLPAPWFVCALMGVGSSMCLIATIGHCAAEATSGCCLCFYSIFATVFILLEAALVGDLLLNRQWEKDLPYDSTGELKRLRAFIEENMDVFKWVAMTVVVIQALSLLLAIVLRAMIPERRVECDSDEDFLVIRTPFLNHQVIPTPAPNSVENTGYHPVIWSSQMQQSVG</sequence>
<evidence type="ECO:0000256" key="4">
    <source>
        <dbReference type="ARBA" id="ARBA00023136"/>
    </source>
</evidence>
<feature type="transmembrane region" description="Helical" evidence="5">
    <location>
        <begin position="90"/>
        <end position="113"/>
    </location>
</feature>
<dbReference type="OrthoDB" id="723894at2759"/>
<proteinExistence type="predicted"/>
<name>A0A9D5H566_9LILI</name>
<dbReference type="AlphaFoldDB" id="A0A9D5H566"/>
<keyword evidence="7" id="KW-1185">Reference proteome</keyword>
<evidence type="ECO:0000313" key="7">
    <source>
        <dbReference type="Proteomes" id="UP001085076"/>
    </source>
</evidence>
<evidence type="ECO:0000256" key="3">
    <source>
        <dbReference type="ARBA" id="ARBA00022989"/>
    </source>
</evidence>
<reference evidence="6" key="1">
    <citation type="submission" date="2021-03" db="EMBL/GenBank/DDBJ databases">
        <authorList>
            <person name="Li Z."/>
            <person name="Yang C."/>
        </authorList>
    </citation>
    <scope>NUCLEOTIDE SEQUENCE</scope>
    <source>
        <strain evidence="6">Dzin_1.0</strain>
        <tissue evidence="6">Leaf</tissue>
    </source>
</reference>
<feature type="transmembrane region" description="Helical" evidence="5">
    <location>
        <begin position="12"/>
        <end position="37"/>
    </location>
</feature>
<evidence type="ECO:0000256" key="1">
    <source>
        <dbReference type="ARBA" id="ARBA00004141"/>
    </source>
</evidence>
<reference evidence="6" key="2">
    <citation type="journal article" date="2022" name="Hortic Res">
        <title>The genome of Dioscorea zingiberensis sheds light on the biosynthesis, origin and evolution of the medicinally important diosgenin saponins.</title>
        <authorList>
            <person name="Li Y."/>
            <person name="Tan C."/>
            <person name="Li Z."/>
            <person name="Guo J."/>
            <person name="Li S."/>
            <person name="Chen X."/>
            <person name="Wang C."/>
            <person name="Dai X."/>
            <person name="Yang H."/>
            <person name="Song W."/>
            <person name="Hou L."/>
            <person name="Xu J."/>
            <person name="Tong Z."/>
            <person name="Xu A."/>
            <person name="Yuan X."/>
            <person name="Wang W."/>
            <person name="Yang Q."/>
            <person name="Chen L."/>
            <person name="Sun Z."/>
            <person name="Wang K."/>
            <person name="Pan B."/>
            <person name="Chen J."/>
            <person name="Bao Y."/>
            <person name="Liu F."/>
            <person name="Qi X."/>
            <person name="Gang D.R."/>
            <person name="Wen J."/>
            <person name="Li J."/>
        </authorList>
    </citation>
    <scope>NUCLEOTIDE SEQUENCE</scope>
    <source>
        <strain evidence="6">Dzin_1.0</strain>
    </source>
</reference>
<evidence type="ECO:0000313" key="6">
    <source>
        <dbReference type="EMBL" id="KAJ0963660.1"/>
    </source>
</evidence>
<evidence type="ECO:0000256" key="5">
    <source>
        <dbReference type="SAM" id="Phobius"/>
    </source>
</evidence>
<dbReference type="GO" id="GO:0016020">
    <property type="term" value="C:membrane"/>
    <property type="evidence" value="ECO:0007669"/>
    <property type="project" value="UniProtKB-SubCell"/>
</dbReference>
<dbReference type="Proteomes" id="UP001085076">
    <property type="component" value="Miscellaneous, Linkage group lg09"/>
</dbReference>
<feature type="transmembrane region" description="Helical" evidence="5">
    <location>
        <begin position="57"/>
        <end position="78"/>
    </location>
</feature>
<organism evidence="6 7">
    <name type="scientific">Dioscorea zingiberensis</name>
    <dbReference type="NCBI Taxonomy" id="325984"/>
    <lineage>
        <taxon>Eukaryota</taxon>
        <taxon>Viridiplantae</taxon>
        <taxon>Streptophyta</taxon>
        <taxon>Embryophyta</taxon>
        <taxon>Tracheophyta</taxon>
        <taxon>Spermatophyta</taxon>
        <taxon>Magnoliopsida</taxon>
        <taxon>Liliopsida</taxon>
        <taxon>Dioscoreales</taxon>
        <taxon>Dioscoreaceae</taxon>
        <taxon>Dioscorea</taxon>
    </lineage>
</organism>
<gene>
    <name evidence="6" type="ORF">J5N97_028782</name>
</gene>
<dbReference type="InterPro" id="IPR018499">
    <property type="entry name" value="Tetraspanin/Peripherin"/>
</dbReference>
<feature type="transmembrane region" description="Helical" evidence="5">
    <location>
        <begin position="142"/>
        <end position="164"/>
    </location>
</feature>
<comment type="caution">
    <text evidence="6">The sequence shown here is derived from an EMBL/GenBank/DDBJ whole genome shotgun (WGS) entry which is preliminary data.</text>
</comment>
<dbReference type="Pfam" id="PF00335">
    <property type="entry name" value="Tetraspanin"/>
    <property type="match status" value="1"/>
</dbReference>
<protein>
    <submittedName>
        <fullName evidence="6">Uncharacterized protein</fullName>
    </submittedName>
</protein>
<accession>A0A9D5H566</accession>
<evidence type="ECO:0000256" key="2">
    <source>
        <dbReference type="ARBA" id="ARBA00022692"/>
    </source>
</evidence>
<dbReference type="EMBL" id="JAGGNH010000009">
    <property type="protein sequence ID" value="KAJ0963660.1"/>
    <property type="molecule type" value="Genomic_DNA"/>
</dbReference>
<keyword evidence="4 5" id="KW-0472">Membrane</keyword>
<keyword evidence="3 5" id="KW-1133">Transmembrane helix</keyword>
<keyword evidence="2 5" id="KW-0812">Transmembrane</keyword>
<comment type="subcellular location">
    <subcellularLocation>
        <location evidence="1">Membrane</location>
        <topology evidence="1">Multi-pass membrane protein</topology>
    </subcellularLocation>
</comment>